<feature type="compositionally biased region" description="Acidic residues" evidence="1">
    <location>
        <begin position="788"/>
        <end position="821"/>
    </location>
</feature>
<accession>A0ABP0CFH1</accession>
<feature type="compositionally biased region" description="Basic and acidic residues" evidence="1">
    <location>
        <begin position="741"/>
        <end position="752"/>
    </location>
</feature>
<proteinExistence type="predicted"/>
<evidence type="ECO:0000259" key="2">
    <source>
        <dbReference type="Pfam" id="PF20150"/>
    </source>
</evidence>
<dbReference type="Pfam" id="PF20150">
    <property type="entry name" value="2EXR"/>
    <property type="match status" value="1"/>
</dbReference>
<dbReference type="Proteomes" id="UP001642482">
    <property type="component" value="Unassembled WGS sequence"/>
</dbReference>
<feature type="compositionally biased region" description="Basic and acidic residues" evidence="1">
    <location>
        <begin position="493"/>
        <end position="520"/>
    </location>
</feature>
<evidence type="ECO:0000313" key="3">
    <source>
        <dbReference type="EMBL" id="CAK7230809.1"/>
    </source>
</evidence>
<reference evidence="3 4" key="1">
    <citation type="submission" date="2024-01" db="EMBL/GenBank/DDBJ databases">
        <authorList>
            <person name="Allen C."/>
            <person name="Tagirdzhanova G."/>
        </authorList>
    </citation>
    <scope>NUCLEOTIDE SEQUENCE [LARGE SCALE GENOMIC DNA]</scope>
</reference>
<dbReference type="InterPro" id="IPR045518">
    <property type="entry name" value="2EXR"/>
</dbReference>
<dbReference type="PANTHER" id="PTHR36812">
    <property type="entry name" value="NEUROFILAMENT TRIPLET M PROTEIN-LIKE PROTEIN"/>
    <property type="match status" value="1"/>
</dbReference>
<dbReference type="EMBL" id="CAWUHD010000096">
    <property type="protein sequence ID" value="CAK7230809.1"/>
    <property type="molecule type" value="Genomic_DNA"/>
</dbReference>
<feature type="compositionally biased region" description="Acidic residues" evidence="1">
    <location>
        <begin position="598"/>
        <end position="634"/>
    </location>
</feature>
<feature type="compositionally biased region" description="Acidic residues" evidence="1">
    <location>
        <begin position="135"/>
        <end position="147"/>
    </location>
</feature>
<feature type="domain" description="2EXR" evidence="2">
    <location>
        <begin position="199"/>
        <end position="294"/>
    </location>
</feature>
<name>A0ABP0CFH1_9PEZI</name>
<feature type="region of interest" description="Disordered" evidence="1">
    <location>
        <begin position="570"/>
        <end position="821"/>
    </location>
</feature>
<feature type="compositionally biased region" description="Acidic residues" evidence="1">
    <location>
        <begin position="114"/>
        <end position="125"/>
    </location>
</feature>
<organism evidence="3 4">
    <name type="scientific">Sporothrix eucalyptigena</name>
    <dbReference type="NCBI Taxonomy" id="1812306"/>
    <lineage>
        <taxon>Eukaryota</taxon>
        <taxon>Fungi</taxon>
        <taxon>Dikarya</taxon>
        <taxon>Ascomycota</taxon>
        <taxon>Pezizomycotina</taxon>
        <taxon>Sordariomycetes</taxon>
        <taxon>Sordariomycetidae</taxon>
        <taxon>Ophiostomatales</taxon>
        <taxon>Ophiostomataceae</taxon>
        <taxon>Sporothrix</taxon>
    </lineage>
</organism>
<protein>
    <recommendedName>
        <fullName evidence="2">2EXR domain-containing protein</fullName>
    </recommendedName>
</protein>
<feature type="compositionally biased region" description="Acidic residues" evidence="1">
    <location>
        <begin position="680"/>
        <end position="690"/>
    </location>
</feature>
<dbReference type="PANTHER" id="PTHR36812:SF9">
    <property type="entry name" value="MYB-LIKE PROTEIN X ISOFORM X1"/>
    <property type="match status" value="1"/>
</dbReference>
<evidence type="ECO:0000256" key="1">
    <source>
        <dbReference type="SAM" id="MobiDB-lite"/>
    </source>
</evidence>
<feature type="compositionally biased region" description="Basic and acidic residues" evidence="1">
    <location>
        <begin position="103"/>
        <end position="113"/>
    </location>
</feature>
<comment type="caution">
    <text evidence="3">The sequence shown here is derived from an EMBL/GenBank/DDBJ whole genome shotgun (WGS) entry which is preliminary data.</text>
</comment>
<feature type="region of interest" description="Disordered" evidence="1">
    <location>
        <begin position="1"/>
        <end position="169"/>
    </location>
</feature>
<feature type="region of interest" description="Disordered" evidence="1">
    <location>
        <begin position="471"/>
        <end position="520"/>
    </location>
</feature>
<keyword evidence="4" id="KW-1185">Reference proteome</keyword>
<feature type="compositionally biased region" description="Acidic residues" evidence="1">
    <location>
        <begin position="24"/>
        <end position="66"/>
    </location>
</feature>
<feature type="compositionally biased region" description="Basic and acidic residues" evidence="1">
    <location>
        <begin position="570"/>
        <end position="583"/>
    </location>
</feature>
<feature type="compositionally biased region" description="Acidic residues" evidence="1">
    <location>
        <begin position="753"/>
        <end position="767"/>
    </location>
</feature>
<evidence type="ECO:0000313" key="4">
    <source>
        <dbReference type="Proteomes" id="UP001642482"/>
    </source>
</evidence>
<sequence>MADFDFSTEPAPDETINMEHQSSDGDDSGERDEIPFEDFGEEDERDSDEDEDSEEEEDYDDDDEIEAAFGRTTNLLGGGDSDDDSIQFHSDGRMVSSELGDSGIERMLSREAGEGSDDDDEEDWETTSSNRYGGEDDFDSENDDTDYENGAYDSDDSWNNSVAESPGGGINVIDNMDKIKARLSFYHTKEGLLDAPQTFPQFPKLPPELRMRIWETFCSELRRKNRVIQVMMQNDGRLTPAVTMDQQTEPTRRFMRICRETRAMGLRALPDTLHIGVSKHDEGEIRFNAETDVIHFLEEHPFGLKTIDPTGGEANENVENAEGNDNPAAIARRVHRRSKKKKGDEDIPQPYTSVRNLAINDMERRLREPGAYQDYFQGHTVIELIAQDDASHRRPSELRDEGYLKSIEYLFPNLENLYVVEHGAVRYLDRWAANLRSYQRYHVRGYEVDDIELHREPIEYLYCWHQPPKTRHRSSLPGVEGASEKQTNSEAETTEKKDGEENKTEETAEDKLRKAELNQEQPKDFNDECVINHFAKLRQRGIRFSRMLFFDEEDGMGDYYTLQAICRPDGRWPNDADGERRQDQQPSRDIGPPSDIEGFMEEYDEDDSMIDDEEEEEGDDDEESSEDDDDDEDDLHVVGHSDEPSAPPLEAMFSSPEPEPEADAETSKASRSKKRRVVDSDDEDDDEQEGDATKAGAERLRSPAKRQRRTAVLSSDEDDDDAGVGSSKPAAKATSKSKSKKTVESESSHTEPGDEDDEEEDEWEDEQPEKPLTLMQKLQMGRKTNPVSDDENSSNDDDEEAEEYAGDYGEGDDDEDEEDDE</sequence>
<gene>
    <name evidence="3" type="ORF">SEUCBS140593_007714</name>
</gene>